<evidence type="ECO:0000313" key="1">
    <source>
        <dbReference type="EMBL" id="OKL40802.1"/>
    </source>
</evidence>
<proteinExistence type="predicted"/>
<reference evidence="1 2" key="1">
    <citation type="submission" date="2016-03" db="EMBL/GenBank/DDBJ databases">
        <title>Genome sequence of Pontibacter sp. nov., of the family cytophagaceae, isolated from marine sediment of the Yellow Sea, China.</title>
        <authorList>
            <person name="Zhang G."/>
            <person name="Zhang R."/>
        </authorList>
    </citation>
    <scope>NUCLEOTIDE SEQUENCE [LARGE SCALE GENOMIC DNA]</scope>
    <source>
        <strain evidence="1 2">S10-8</strain>
    </source>
</reference>
<gene>
    <name evidence="1" type="ORF">A3841_13210</name>
</gene>
<accession>A0A1Q5PF83</accession>
<dbReference type="AlphaFoldDB" id="A0A1Q5PF83"/>
<dbReference type="STRING" id="1797110.A3841_13210"/>
<evidence type="ECO:0000313" key="2">
    <source>
        <dbReference type="Proteomes" id="UP000186551"/>
    </source>
</evidence>
<protein>
    <recommendedName>
        <fullName evidence="3">STAS/SEC14 domain-containing protein</fullName>
    </recommendedName>
</protein>
<name>A0A1Q5PF83_9BACT</name>
<dbReference type="EMBL" id="LVWA01000004">
    <property type="protein sequence ID" value="OKL40802.1"/>
    <property type="molecule type" value="Genomic_DNA"/>
</dbReference>
<organism evidence="1 2">
    <name type="scientific">Pontibacter flavimaris</name>
    <dbReference type="NCBI Taxonomy" id="1797110"/>
    <lineage>
        <taxon>Bacteria</taxon>
        <taxon>Pseudomonadati</taxon>
        <taxon>Bacteroidota</taxon>
        <taxon>Cytophagia</taxon>
        <taxon>Cytophagales</taxon>
        <taxon>Hymenobacteraceae</taxon>
        <taxon>Pontibacter</taxon>
    </lineage>
</organism>
<comment type="caution">
    <text evidence="1">The sequence shown here is derived from an EMBL/GenBank/DDBJ whole genome shotgun (WGS) entry which is preliminary data.</text>
</comment>
<dbReference type="Proteomes" id="UP000186551">
    <property type="component" value="Unassembled WGS sequence"/>
</dbReference>
<evidence type="ECO:0008006" key="3">
    <source>
        <dbReference type="Google" id="ProtNLM"/>
    </source>
</evidence>
<keyword evidence="2" id="KW-1185">Reference proteome</keyword>
<sequence>MTMQSTDNNITQENSKLLVAQNKCYELLYMPHRNRVYLHIFGFWKNRSQVPEYFPDLQKALALVQPGGFSLLLDLRTMITHPQAVMSKHIEVLGLLKEAGLRRAACVDPADRIASLQVNDTIDQSHLVTRRFTSYSEAEAWLNE</sequence>